<dbReference type="PANTHER" id="PTHR43477:SF1">
    <property type="entry name" value="DIHYDROANTICAPSIN 7-DEHYDROGENASE"/>
    <property type="match status" value="1"/>
</dbReference>
<dbReference type="SUPFAM" id="SSF51735">
    <property type="entry name" value="NAD(P)-binding Rossmann-fold domains"/>
    <property type="match status" value="1"/>
</dbReference>
<accession>A0AAN6X388</accession>
<organism evidence="3 4">
    <name type="scientific">Podospora australis</name>
    <dbReference type="NCBI Taxonomy" id="1536484"/>
    <lineage>
        <taxon>Eukaryota</taxon>
        <taxon>Fungi</taxon>
        <taxon>Dikarya</taxon>
        <taxon>Ascomycota</taxon>
        <taxon>Pezizomycotina</taxon>
        <taxon>Sordariomycetes</taxon>
        <taxon>Sordariomycetidae</taxon>
        <taxon>Sordariales</taxon>
        <taxon>Podosporaceae</taxon>
        <taxon>Podospora</taxon>
    </lineage>
</organism>
<protein>
    <submittedName>
        <fullName evidence="3">Uncharacterized protein</fullName>
    </submittedName>
</protein>
<reference evidence="3" key="1">
    <citation type="journal article" date="2023" name="Mol. Phylogenet. Evol.">
        <title>Genome-scale phylogeny and comparative genomics of the fungal order Sordariales.</title>
        <authorList>
            <person name="Hensen N."/>
            <person name="Bonometti L."/>
            <person name="Westerberg I."/>
            <person name="Brannstrom I.O."/>
            <person name="Guillou S."/>
            <person name="Cros-Aarteil S."/>
            <person name="Calhoun S."/>
            <person name="Haridas S."/>
            <person name="Kuo A."/>
            <person name="Mondo S."/>
            <person name="Pangilinan J."/>
            <person name="Riley R."/>
            <person name="LaButti K."/>
            <person name="Andreopoulos B."/>
            <person name="Lipzen A."/>
            <person name="Chen C."/>
            <person name="Yan M."/>
            <person name="Daum C."/>
            <person name="Ng V."/>
            <person name="Clum A."/>
            <person name="Steindorff A."/>
            <person name="Ohm R.A."/>
            <person name="Martin F."/>
            <person name="Silar P."/>
            <person name="Natvig D.O."/>
            <person name="Lalanne C."/>
            <person name="Gautier V."/>
            <person name="Ament-Velasquez S.L."/>
            <person name="Kruys A."/>
            <person name="Hutchinson M.I."/>
            <person name="Powell A.J."/>
            <person name="Barry K."/>
            <person name="Miller A.N."/>
            <person name="Grigoriev I.V."/>
            <person name="Debuchy R."/>
            <person name="Gladieux P."/>
            <person name="Hiltunen Thoren M."/>
            <person name="Johannesson H."/>
        </authorList>
    </citation>
    <scope>NUCLEOTIDE SEQUENCE</scope>
    <source>
        <strain evidence="3">PSN309</strain>
    </source>
</reference>
<dbReference type="EMBL" id="MU864351">
    <property type="protein sequence ID" value="KAK4193204.1"/>
    <property type="molecule type" value="Genomic_DNA"/>
</dbReference>
<comment type="caution">
    <text evidence="3">The sequence shown here is derived from an EMBL/GenBank/DDBJ whole genome shotgun (WGS) entry which is preliminary data.</text>
</comment>
<dbReference type="Proteomes" id="UP001302126">
    <property type="component" value="Unassembled WGS sequence"/>
</dbReference>
<evidence type="ECO:0000313" key="3">
    <source>
        <dbReference type="EMBL" id="KAK4193204.1"/>
    </source>
</evidence>
<dbReference type="PANTHER" id="PTHR43477">
    <property type="entry name" value="DIHYDROANTICAPSIN 7-DEHYDROGENASE"/>
    <property type="match status" value="1"/>
</dbReference>
<dbReference type="PRINTS" id="PR00081">
    <property type="entry name" value="GDHRDH"/>
</dbReference>
<keyword evidence="2" id="KW-0560">Oxidoreductase</keyword>
<dbReference type="CDD" id="cd05233">
    <property type="entry name" value="SDR_c"/>
    <property type="match status" value="1"/>
</dbReference>
<evidence type="ECO:0000256" key="1">
    <source>
        <dbReference type="ARBA" id="ARBA00006484"/>
    </source>
</evidence>
<dbReference type="InterPro" id="IPR036291">
    <property type="entry name" value="NAD(P)-bd_dom_sf"/>
</dbReference>
<dbReference type="Pfam" id="PF13561">
    <property type="entry name" value="adh_short_C2"/>
    <property type="match status" value="2"/>
</dbReference>
<dbReference type="NCBIfam" id="NF005395">
    <property type="entry name" value="PRK06940.1"/>
    <property type="match status" value="1"/>
</dbReference>
<comment type="similarity">
    <text evidence="1">Belongs to the short-chain dehydrogenases/reductases (SDR) family.</text>
</comment>
<dbReference type="InterPro" id="IPR002347">
    <property type="entry name" value="SDR_fam"/>
</dbReference>
<evidence type="ECO:0000313" key="4">
    <source>
        <dbReference type="Proteomes" id="UP001302126"/>
    </source>
</evidence>
<dbReference type="InterPro" id="IPR051122">
    <property type="entry name" value="SDR_DHRS6-like"/>
</dbReference>
<dbReference type="GO" id="GO:0016491">
    <property type="term" value="F:oxidoreductase activity"/>
    <property type="evidence" value="ECO:0007669"/>
    <property type="project" value="UniProtKB-KW"/>
</dbReference>
<dbReference type="Gene3D" id="3.40.50.720">
    <property type="entry name" value="NAD(P)-binding Rossmann-like Domain"/>
    <property type="match status" value="1"/>
</dbReference>
<proteinExistence type="inferred from homology"/>
<keyword evidence="4" id="KW-1185">Reference proteome</keyword>
<evidence type="ECO:0000256" key="2">
    <source>
        <dbReference type="ARBA" id="ARBA00023002"/>
    </source>
</evidence>
<name>A0AAN6X388_9PEZI</name>
<gene>
    <name evidence="3" type="ORF">QBC35DRAFT_480914</name>
</gene>
<reference evidence="3" key="2">
    <citation type="submission" date="2023-05" db="EMBL/GenBank/DDBJ databases">
        <authorList>
            <consortium name="Lawrence Berkeley National Laboratory"/>
            <person name="Steindorff A."/>
            <person name="Hensen N."/>
            <person name="Bonometti L."/>
            <person name="Westerberg I."/>
            <person name="Brannstrom I.O."/>
            <person name="Guillou S."/>
            <person name="Cros-Aarteil S."/>
            <person name="Calhoun S."/>
            <person name="Haridas S."/>
            <person name="Kuo A."/>
            <person name="Mondo S."/>
            <person name="Pangilinan J."/>
            <person name="Riley R."/>
            <person name="Labutti K."/>
            <person name="Andreopoulos B."/>
            <person name="Lipzen A."/>
            <person name="Chen C."/>
            <person name="Yanf M."/>
            <person name="Daum C."/>
            <person name="Ng V."/>
            <person name="Clum A."/>
            <person name="Ohm R."/>
            <person name="Martin F."/>
            <person name="Silar P."/>
            <person name="Natvig D."/>
            <person name="Lalanne C."/>
            <person name="Gautier V."/>
            <person name="Ament-Velasquez S.L."/>
            <person name="Kruys A."/>
            <person name="Hutchinson M.I."/>
            <person name="Powell A.J."/>
            <person name="Barry K."/>
            <person name="Miller A.N."/>
            <person name="Grigoriev I.V."/>
            <person name="Debuchy R."/>
            <person name="Gladieux P."/>
            <person name="Thoren M.H."/>
            <person name="Johannesson H."/>
        </authorList>
    </citation>
    <scope>NUCLEOTIDE SEQUENCE</scope>
    <source>
        <strain evidence="3">PSN309</strain>
    </source>
</reference>
<dbReference type="AlphaFoldDB" id="A0AAN6X388"/>
<sequence length="284" mass="29225">MSALPRRVVAIIGSGGMGIASARRLASGKTLLLADFSQQNLDMAAATLRSDGHNVQTHLVDVADFGSVQSFAAKAKPDEQTIIDAIVHTAGLSPAMAPPQRIFDVDLLGTANVIDAFLPFVSPGSSLTCISSMARFGARPSGELAAHLATAPRETLLDRPELKETIEKKDSATAYSLSKAGNTLRVQAAARAFAERGARINSISPGVILTAMVKQELESEHGATVRRIIEGSPLKRGGTADEIAAAVAFLAGPEAAFITGTDLLVDGGTIAGNAGALMAGGGKK</sequence>